<proteinExistence type="predicted"/>
<dbReference type="AlphaFoldDB" id="A0A0N5C1Q3"/>
<evidence type="ECO:0000313" key="1">
    <source>
        <dbReference type="Proteomes" id="UP000046392"/>
    </source>
</evidence>
<accession>A0A0N5C1Q3</accession>
<dbReference type="Proteomes" id="UP000046392">
    <property type="component" value="Unplaced"/>
</dbReference>
<keyword evidence="1" id="KW-1185">Reference proteome</keyword>
<reference evidence="2" key="1">
    <citation type="submission" date="2017-02" db="UniProtKB">
        <authorList>
            <consortium name="WormBaseParasite"/>
        </authorList>
    </citation>
    <scope>IDENTIFICATION</scope>
</reference>
<dbReference type="WBParaSite" id="SPAL_0001192500.1">
    <property type="protein sequence ID" value="SPAL_0001192500.1"/>
    <property type="gene ID" value="SPAL_0001192500"/>
</dbReference>
<organism evidence="1 2">
    <name type="scientific">Strongyloides papillosus</name>
    <name type="common">Intestinal threadworm</name>
    <dbReference type="NCBI Taxonomy" id="174720"/>
    <lineage>
        <taxon>Eukaryota</taxon>
        <taxon>Metazoa</taxon>
        <taxon>Ecdysozoa</taxon>
        <taxon>Nematoda</taxon>
        <taxon>Chromadorea</taxon>
        <taxon>Rhabditida</taxon>
        <taxon>Tylenchina</taxon>
        <taxon>Panagrolaimomorpha</taxon>
        <taxon>Strongyloidoidea</taxon>
        <taxon>Strongyloididae</taxon>
        <taxon>Strongyloides</taxon>
    </lineage>
</organism>
<sequence>KIVHVDTAARGVDEPPRAYSAFYLSLKDSIERYLNMKHILPYIQFPRPSEQNIIDSCLCGLQYKTLYNKYKKFLAVNIYIDDVSLNTPIGSYSDNNGITNVSYSIPNVVRNRSTLDNIRPFIVTLSEHAKKNSYQEILKIIINEFEGLEVRVGEEMIPCKLFMLKGDNLAINSILKLSGSFSPKSATNQCRLCLCTYDQFQDHLSSSRIPTRMIRLESPNELLKFPLNRSLDPFHDLHEGVVPQITFLLIRRGVQQGVFSTRAFYNTAVEISKQLRNHTKFHDSLNSPENITWHINNTDVTKKTTLRLSGSQSVTLLYALPVIFDRICLNGFNMEKKLTSKLIDIVKYCSSNTMEYNQVDLLDSSVTDFLHLLKNMEPSFTISIKFHNLCHYKLMIESFGLPKSWSCEREESTNAVLKQLVLISKNRVNVPKTCFRKIMQRKRILEMLIESDPDFDPSNQPVVATQVTKIIGSDGKTYEIE</sequence>
<evidence type="ECO:0000313" key="2">
    <source>
        <dbReference type="WBParaSite" id="SPAL_0001192500.1"/>
    </source>
</evidence>
<name>A0A0N5C1Q3_STREA</name>
<protein>
    <submittedName>
        <fullName evidence="2">Reverse transcriptase domain-containing protein</fullName>
    </submittedName>
</protein>